<organism evidence="7 8">
    <name type="scientific">Heracleum sosnowskyi</name>
    <dbReference type="NCBI Taxonomy" id="360622"/>
    <lineage>
        <taxon>Eukaryota</taxon>
        <taxon>Viridiplantae</taxon>
        <taxon>Streptophyta</taxon>
        <taxon>Embryophyta</taxon>
        <taxon>Tracheophyta</taxon>
        <taxon>Spermatophyta</taxon>
        <taxon>Magnoliopsida</taxon>
        <taxon>eudicotyledons</taxon>
        <taxon>Gunneridae</taxon>
        <taxon>Pentapetalae</taxon>
        <taxon>asterids</taxon>
        <taxon>campanulids</taxon>
        <taxon>Apiales</taxon>
        <taxon>Apiaceae</taxon>
        <taxon>Apioideae</taxon>
        <taxon>apioid superclade</taxon>
        <taxon>Tordylieae</taxon>
        <taxon>Tordyliinae</taxon>
        <taxon>Heracleum</taxon>
    </lineage>
</organism>
<evidence type="ECO:0000259" key="6">
    <source>
        <dbReference type="Pfam" id="PF00171"/>
    </source>
</evidence>
<dbReference type="AlphaFoldDB" id="A0AAD8MDQ1"/>
<evidence type="ECO:0000256" key="3">
    <source>
        <dbReference type="ARBA" id="ARBA00023027"/>
    </source>
</evidence>
<reference evidence="7" key="1">
    <citation type="submission" date="2023-02" db="EMBL/GenBank/DDBJ databases">
        <title>Genome of toxic invasive species Heracleum sosnowskyi carries increased number of genes despite the absence of recent whole-genome duplications.</title>
        <authorList>
            <person name="Schelkunov M."/>
            <person name="Shtratnikova V."/>
            <person name="Makarenko M."/>
            <person name="Klepikova A."/>
            <person name="Omelchenko D."/>
            <person name="Novikova G."/>
            <person name="Obukhova E."/>
            <person name="Bogdanov V."/>
            <person name="Penin A."/>
            <person name="Logacheva M."/>
        </authorList>
    </citation>
    <scope>NUCLEOTIDE SEQUENCE</scope>
    <source>
        <strain evidence="7">Hsosn_3</strain>
        <tissue evidence="7">Leaf</tissue>
    </source>
</reference>
<proteinExistence type="inferred from homology"/>
<reference evidence="7" key="2">
    <citation type="submission" date="2023-05" db="EMBL/GenBank/DDBJ databases">
        <authorList>
            <person name="Schelkunov M.I."/>
        </authorList>
    </citation>
    <scope>NUCLEOTIDE SEQUENCE</scope>
    <source>
        <strain evidence="7">Hsosn_3</strain>
        <tissue evidence="7">Leaf</tissue>
    </source>
</reference>
<dbReference type="PANTHER" id="PTHR43521">
    <property type="entry name" value="ALPHA-AMINOADIPIC SEMIALDEHYDE DEHYDROGENASE"/>
    <property type="match status" value="1"/>
</dbReference>
<dbReference type="EMBL" id="JAUIZM010000008">
    <property type="protein sequence ID" value="KAK1371820.1"/>
    <property type="molecule type" value="Genomic_DNA"/>
</dbReference>
<keyword evidence="5" id="KW-1133">Transmembrane helix</keyword>
<dbReference type="Pfam" id="PF00171">
    <property type="entry name" value="Aldedh"/>
    <property type="match status" value="1"/>
</dbReference>
<dbReference type="InterPro" id="IPR044638">
    <property type="entry name" value="ALDH7A1-like"/>
</dbReference>
<dbReference type="InterPro" id="IPR016162">
    <property type="entry name" value="Ald_DH_N"/>
</dbReference>
<comment type="similarity">
    <text evidence="1">Belongs to the aldehyde dehydrogenase family.</text>
</comment>
<keyword evidence="8" id="KW-1185">Reference proteome</keyword>
<evidence type="ECO:0000256" key="4">
    <source>
        <dbReference type="SAM" id="MobiDB-lite"/>
    </source>
</evidence>
<feature type="transmembrane region" description="Helical" evidence="5">
    <location>
        <begin position="20"/>
        <end position="42"/>
    </location>
</feature>
<feature type="region of interest" description="Disordered" evidence="4">
    <location>
        <begin position="60"/>
        <end position="79"/>
    </location>
</feature>
<keyword evidence="2" id="KW-0560">Oxidoreductase</keyword>
<evidence type="ECO:0000256" key="5">
    <source>
        <dbReference type="SAM" id="Phobius"/>
    </source>
</evidence>
<keyword evidence="3" id="KW-0520">NAD</keyword>
<evidence type="ECO:0000313" key="7">
    <source>
        <dbReference type="EMBL" id="KAK1371820.1"/>
    </source>
</evidence>
<sequence>MWNPLGIVGVITAFNFPCAVLGWNACLALVCGNCVVCCFACFNKPNLQNQKLYNYANPSAPPISDPGEEIKKDEELSSASMPSAPDVYLFERKPKTFNLQNDIRKELPGMTEKTVTNVCVDVA</sequence>
<dbReference type="GO" id="GO:0004029">
    <property type="term" value="F:aldehyde dehydrogenase (NAD+) activity"/>
    <property type="evidence" value="ECO:0007669"/>
    <property type="project" value="InterPro"/>
</dbReference>
<keyword evidence="5" id="KW-0812">Transmembrane</keyword>
<gene>
    <name evidence="7" type="ORF">POM88_037912</name>
</gene>
<dbReference type="PANTHER" id="PTHR43521:SF1">
    <property type="entry name" value="ALPHA-AMINOADIPIC SEMIALDEHYDE DEHYDROGENASE"/>
    <property type="match status" value="1"/>
</dbReference>
<evidence type="ECO:0000256" key="2">
    <source>
        <dbReference type="ARBA" id="ARBA00023002"/>
    </source>
</evidence>
<name>A0AAD8MDQ1_9APIA</name>
<dbReference type="InterPro" id="IPR015590">
    <property type="entry name" value="Aldehyde_DH_dom"/>
</dbReference>
<dbReference type="Proteomes" id="UP001237642">
    <property type="component" value="Unassembled WGS sequence"/>
</dbReference>
<dbReference type="Gene3D" id="3.40.605.10">
    <property type="entry name" value="Aldehyde Dehydrogenase, Chain A, domain 1"/>
    <property type="match status" value="1"/>
</dbReference>
<dbReference type="InterPro" id="IPR016161">
    <property type="entry name" value="Ald_DH/histidinol_DH"/>
</dbReference>
<evidence type="ECO:0000313" key="8">
    <source>
        <dbReference type="Proteomes" id="UP001237642"/>
    </source>
</evidence>
<accession>A0AAD8MDQ1</accession>
<feature type="domain" description="Aldehyde dehydrogenase" evidence="6">
    <location>
        <begin position="2"/>
        <end position="37"/>
    </location>
</feature>
<keyword evidence="5" id="KW-0472">Membrane</keyword>
<dbReference type="SUPFAM" id="SSF53720">
    <property type="entry name" value="ALDH-like"/>
    <property type="match status" value="1"/>
</dbReference>
<evidence type="ECO:0000256" key="1">
    <source>
        <dbReference type="ARBA" id="ARBA00009986"/>
    </source>
</evidence>
<comment type="caution">
    <text evidence="7">The sequence shown here is derived from an EMBL/GenBank/DDBJ whole genome shotgun (WGS) entry which is preliminary data.</text>
</comment>
<protein>
    <recommendedName>
        <fullName evidence="6">Aldehyde dehydrogenase domain-containing protein</fullName>
    </recommendedName>
</protein>